<dbReference type="InterPro" id="IPR004399">
    <property type="entry name" value="HMP/HMP-P_kinase_dom"/>
</dbReference>
<dbReference type="GO" id="GO:0005524">
    <property type="term" value="F:ATP binding"/>
    <property type="evidence" value="ECO:0007669"/>
    <property type="project" value="UniProtKB-KW"/>
</dbReference>
<keyword evidence="5 8" id="KW-0418">Kinase</keyword>
<dbReference type="GO" id="GO:0008972">
    <property type="term" value="F:phosphomethylpyrimidine kinase activity"/>
    <property type="evidence" value="ECO:0007669"/>
    <property type="project" value="InterPro"/>
</dbReference>
<gene>
    <name evidence="8" type="primary">thiD</name>
    <name evidence="8" type="ORF">APHMUC_0724</name>
</gene>
<dbReference type="GO" id="GO:0005829">
    <property type="term" value="C:cytosol"/>
    <property type="evidence" value="ECO:0007669"/>
    <property type="project" value="TreeGrafter"/>
</dbReference>
<dbReference type="PANTHER" id="PTHR20858">
    <property type="entry name" value="PHOSPHOMETHYLPYRIMIDINE KINASE"/>
    <property type="match status" value="1"/>
</dbReference>
<accession>A0A0F3NAS4</accession>
<evidence type="ECO:0000256" key="2">
    <source>
        <dbReference type="ARBA" id="ARBA00012135"/>
    </source>
</evidence>
<dbReference type="Gene3D" id="3.40.1190.20">
    <property type="match status" value="1"/>
</dbReference>
<evidence type="ECO:0000256" key="3">
    <source>
        <dbReference type="ARBA" id="ARBA00022679"/>
    </source>
</evidence>
<dbReference type="SUPFAM" id="SSF53613">
    <property type="entry name" value="Ribokinase-like"/>
    <property type="match status" value="1"/>
</dbReference>
<evidence type="ECO:0000256" key="4">
    <source>
        <dbReference type="ARBA" id="ARBA00022741"/>
    </source>
</evidence>
<feature type="domain" description="Pyridoxamine kinase/Phosphomethylpyrimidine kinase" evidence="7">
    <location>
        <begin position="13"/>
        <end position="254"/>
    </location>
</feature>
<dbReference type="UniPathway" id="UPA00060">
    <property type="reaction ID" value="UER00138"/>
</dbReference>
<evidence type="ECO:0000256" key="6">
    <source>
        <dbReference type="ARBA" id="ARBA00022840"/>
    </source>
</evidence>
<keyword evidence="4" id="KW-0547">Nucleotide-binding</keyword>
<keyword evidence="6" id="KW-0067">ATP-binding</keyword>
<dbReference type="AlphaFoldDB" id="A0A0F3NAS4"/>
<dbReference type="InterPro" id="IPR013749">
    <property type="entry name" value="PM/HMP-P_kinase-1"/>
</dbReference>
<dbReference type="NCBIfam" id="TIGR00097">
    <property type="entry name" value="HMP-P_kinase"/>
    <property type="match status" value="1"/>
</dbReference>
<proteinExistence type="predicted"/>
<evidence type="ECO:0000313" key="8">
    <source>
        <dbReference type="EMBL" id="KJV64802.1"/>
    </source>
</evidence>
<comment type="caution">
    <text evidence="8">The sequence shown here is derived from an EMBL/GenBank/DDBJ whole genome shotgun (WGS) entry which is preliminary data.</text>
</comment>
<dbReference type="Pfam" id="PF08543">
    <property type="entry name" value="Phos_pyr_kin"/>
    <property type="match status" value="1"/>
</dbReference>
<evidence type="ECO:0000313" key="9">
    <source>
        <dbReference type="Proteomes" id="UP000033441"/>
    </source>
</evidence>
<evidence type="ECO:0000259" key="7">
    <source>
        <dbReference type="Pfam" id="PF08543"/>
    </source>
</evidence>
<dbReference type="CDD" id="cd01169">
    <property type="entry name" value="HMPP_kinase"/>
    <property type="match status" value="1"/>
</dbReference>
<evidence type="ECO:0000256" key="1">
    <source>
        <dbReference type="ARBA" id="ARBA00004948"/>
    </source>
</evidence>
<keyword evidence="3 8" id="KW-0808">Transferase</keyword>
<dbReference type="GO" id="GO:0009228">
    <property type="term" value="P:thiamine biosynthetic process"/>
    <property type="evidence" value="ECO:0007669"/>
    <property type="project" value="InterPro"/>
</dbReference>
<comment type="pathway">
    <text evidence="1">Cofactor biosynthesis; thiamine diphosphate biosynthesis.</text>
</comment>
<dbReference type="PANTHER" id="PTHR20858:SF17">
    <property type="entry name" value="HYDROXYMETHYLPYRIMIDINE_PHOSPHOMETHYLPYRIMIDINE KINASE THI20-RELATED"/>
    <property type="match status" value="1"/>
</dbReference>
<dbReference type="GO" id="GO:0008902">
    <property type="term" value="F:hydroxymethylpyrimidine kinase activity"/>
    <property type="evidence" value="ECO:0007669"/>
    <property type="project" value="UniProtKB-EC"/>
</dbReference>
<protein>
    <recommendedName>
        <fullName evidence="2">hydroxymethylpyrimidine kinase</fullName>
        <ecNumber evidence="2">2.7.1.49</ecNumber>
    </recommendedName>
</protein>
<evidence type="ECO:0000256" key="5">
    <source>
        <dbReference type="ARBA" id="ARBA00022777"/>
    </source>
</evidence>
<dbReference type="FunFam" id="3.40.1190.20:FF:000003">
    <property type="entry name" value="Phosphomethylpyrimidine kinase ThiD"/>
    <property type="match status" value="1"/>
</dbReference>
<dbReference type="EMBL" id="LANV01000001">
    <property type="protein sequence ID" value="KJV64802.1"/>
    <property type="molecule type" value="Genomic_DNA"/>
</dbReference>
<dbReference type="EC" id="2.7.1.49" evidence="2"/>
<name>A0A0F3NAS4_ANAPH</name>
<reference evidence="8 9" key="1">
    <citation type="submission" date="2015-02" db="EMBL/GenBank/DDBJ databases">
        <title>Genome Sequencing of Rickettsiales.</title>
        <authorList>
            <person name="Daugherty S.C."/>
            <person name="Su Q."/>
            <person name="Abolude K."/>
            <person name="Beier-Sexton M."/>
            <person name="Carlyon J.A."/>
            <person name="Carter R."/>
            <person name="Day N.P."/>
            <person name="Dumler S.J."/>
            <person name="Dyachenko V."/>
            <person name="Godinez A."/>
            <person name="Kurtti T.J."/>
            <person name="Lichay M."/>
            <person name="Mullins K.E."/>
            <person name="Ott S."/>
            <person name="Pappas-Brown V."/>
            <person name="Paris D.H."/>
            <person name="Patel P."/>
            <person name="Richards A.L."/>
            <person name="Sadzewicz L."/>
            <person name="Sears K."/>
            <person name="Seidman D."/>
            <person name="Sengamalay N."/>
            <person name="Stenos J."/>
            <person name="Tallon L.J."/>
            <person name="Vincent G."/>
            <person name="Fraser C.M."/>
            <person name="Munderloh U."/>
            <person name="Dunning-Hotopp J.C."/>
        </authorList>
    </citation>
    <scope>NUCLEOTIDE SEQUENCE [LARGE SCALE GENOMIC DNA]</scope>
    <source>
        <strain evidence="8 9">ApMUC09</strain>
    </source>
</reference>
<dbReference type="InterPro" id="IPR029056">
    <property type="entry name" value="Ribokinase-like"/>
</dbReference>
<dbReference type="PATRIC" id="fig|1359152.3.peg.766"/>
<dbReference type="GO" id="GO:0009229">
    <property type="term" value="P:thiamine diphosphate biosynthetic process"/>
    <property type="evidence" value="ECO:0007669"/>
    <property type="project" value="UniProtKB-UniPathway"/>
</dbReference>
<sequence>MYKGNVLSIAGSDSGGGAGIQADIKTITMLGCYAATCITAITAQNTQEVRGVWELAPEVVKGQLEAVLDDLKVDAIKIGMLPVGLIGVVAESLPCEIPVILDPVMVSTSGFELTDSMGYTESIRPLAQKAALVTPNIKETEALSGMKNIRTREEMVTAGNKIIQSLGIKAVLVKGGIWEEEEFVESVLIYDGKTVFFRNERAPGELHGTGCTLTSAIACFIARGLSLEESTRLAFDYVSCTIRNAPIVGQGLRPLFHNYFIVGDC</sequence>
<organism evidence="8 9">
    <name type="scientific">Anaplasma phagocytophilum str. ApMUC09</name>
    <dbReference type="NCBI Taxonomy" id="1359152"/>
    <lineage>
        <taxon>Bacteria</taxon>
        <taxon>Pseudomonadati</taxon>
        <taxon>Pseudomonadota</taxon>
        <taxon>Alphaproteobacteria</taxon>
        <taxon>Rickettsiales</taxon>
        <taxon>Anaplasmataceae</taxon>
        <taxon>Anaplasma</taxon>
        <taxon>phagocytophilum group</taxon>
    </lineage>
</organism>
<dbReference type="Proteomes" id="UP000033441">
    <property type="component" value="Unassembled WGS sequence"/>
</dbReference>